<accession>A0A392VKT3</accession>
<evidence type="ECO:0000313" key="2">
    <source>
        <dbReference type="Proteomes" id="UP000265520"/>
    </source>
</evidence>
<name>A0A392VKT3_9FABA</name>
<dbReference type="EMBL" id="LXQA011206805">
    <property type="protein sequence ID" value="MCI88956.1"/>
    <property type="molecule type" value="Genomic_DNA"/>
</dbReference>
<dbReference type="AlphaFoldDB" id="A0A392VKT3"/>
<reference evidence="1 2" key="1">
    <citation type="journal article" date="2018" name="Front. Plant Sci.">
        <title>Red Clover (Trifolium pratense) and Zigzag Clover (T. medium) - A Picture of Genomic Similarities and Differences.</title>
        <authorList>
            <person name="Dluhosova J."/>
            <person name="Istvanek J."/>
            <person name="Nedelnik J."/>
            <person name="Repkova J."/>
        </authorList>
    </citation>
    <scope>NUCLEOTIDE SEQUENCE [LARGE SCALE GENOMIC DNA]</scope>
    <source>
        <strain evidence="2">cv. 10/8</strain>
        <tissue evidence="1">Leaf</tissue>
    </source>
</reference>
<protein>
    <submittedName>
        <fullName evidence="1">Uncharacterized protein</fullName>
    </submittedName>
</protein>
<comment type="caution">
    <text evidence="1">The sequence shown here is derived from an EMBL/GenBank/DDBJ whole genome shotgun (WGS) entry which is preliminary data.</text>
</comment>
<sequence length="39" mass="3892">RLTETVPKQACGAVAGHDSEHGGGGWGGGAWRGNVSLCI</sequence>
<evidence type="ECO:0000313" key="1">
    <source>
        <dbReference type="EMBL" id="MCI88956.1"/>
    </source>
</evidence>
<organism evidence="1 2">
    <name type="scientific">Trifolium medium</name>
    <dbReference type="NCBI Taxonomy" id="97028"/>
    <lineage>
        <taxon>Eukaryota</taxon>
        <taxon>Viridiplantae</taxon>
        <taxon>Streptophyta</taxon>
        <taxon>Embryophyta</taxon>
        <taxon>Tracheophyta</taxon>
        <taxon>Spermatophyta</taxon>
        <taxon>Magnoliopsida</taxon>
        <taxon>eudicotyledons</taxon>
        <taxon>Gunneridae</taxon>
        <taxon>Pentapetalae</taxon>
        <taxon>rosids</taxon>
        <taxon>fabids</taxon>
        <taxon>Fabales</taxon>
        <taxon>Fabaceae</taxon>
        <taxon>Papilionoideae</taxon>
        <taxon>50 kb inversion clade</taxon>
        <taxon>NPAAA clade</taxon>
        <taxon>Hologalegina</taxon>
        <taxon>IRL clade</taxon>
        <taxon>Trifolieae</taxon>
        <taxon>Trifolium</taxon>
    </lineage>
</organism>
<feature type="non-terminal residue" evidence="1">
    <location>
        <position position="1"/>
    </location>
</feature>
<dbReference type="Proteomes" id="UP000265520">
    <property type="component" value="Unassembled WGS sequence"/>
</dbReference>
<proteinExistence type="predicted"/>
<keyword evidence="2" id="KW-1185">Reference proteome</keyword>